<feature type="chain" id="PRO_5031499488" evidence="1">
    <location>
        <begin position="20"/>
        <end position="609"/>
    </location>
</feature>
<evidence type="ECO:0000313" key="2">
    <source>
        <dbReference type="EMBL" id="NLR93630.1"/>
    </source>
</evidence>
<accession>A0A7X8SNS6</accession>
<sequence length="609" mass="70480">MKSLYLTFCLLFLSVLGFAQDKYSLFEGKLVMAQNHPLALYSAQSPWYSFMEFDNYANLGANPNRPEATYLPLISEITNPLFLDDAVEFEMKAAIASGIDGFQFVIRYASVRNIDLISRIIAAYHRVAEEKKIDFKFSLYIDFHHSRKQSSSQMIQHMKVQLQNILELTSKSTKWVRSSDNEILTLTATTESIIEDLNITKKGYTSVRNTIHNDLSYIDKVYYALIDIQSYIKQPLAIVYQVRFLSDTKINQKILDHFKSVWYVYNQNKVADQSIYKLLEKNDRAYIQYVSPQKSQVFFTNKNEPKLAVTAVKQTAVFQDELESAVLKKAKMINLDSWNDYRGSSHLAPELYHNMGYSLLINYYKNKWGKSTSSSKEFVMLSYQTVKSDALLQKEMPLHVVERYGTLEDQDKVEITTYLNQPAEVFCNGKLVGFAAKGRNNFYVDIKKGNVEVLLKRDNIVCHKLIGATPIRKKAYRQNFLCNTYTTSDEELLNEIISLAAGPILEKNRLRFLLTQKQLAEIKKALINKVTNDISITRVLEISDAALVIERQKINKNYEKEMKKILGDIHFEIWKDIQNESHKVSRNIENLYKESDNNNNYNLLQPTEF</sequence>
<gene>
    <name evidence="2" type="ORF">HGP29_20695</name>
</gene>
<name>A0A7X8SNS6_9BACT</name>
<evidence type="ECO:0000256" key="1">
    <source>
        <dbReference type="SAM" id="SignalP"/>
    </source>
</evidence>
<reference evidence="2 3" key="1">
    <citation type="submission" date="2020-04" db="EMBL/GenBank/DDBJ databases">
        <title>Flammeovirga sp. SR4, a novel species isolated from seawater.</title>
        <authorList>
            <person name="Wang X."/>
        </authorList>
    </citation>
    <scope>NUCLEOTIDE SEQUENCE [LARGE SCALE GENOMIC DNA]</scope>
    <source>
        <strain evidence="2 3">SR4</strain>
    </source>
</reference>
<feature type="signal peptide" evidence="1">
    <location>
        <begin position="1"/>
        <end position="19"/>
    </location>
</feature>
<protein>
    <submittedName>
        <fullName evidence="2">Uncharacterized protein</fullName>
    </submittedName>
</protein>
<dbReference type="RefSeq" id="WP_168884345.1">
    <property type="nucleotide sequence ID" value="NZ_JABAIL010000007.1"/>
</dbReference>
<dbReference type="Gene3D" id="3.20.20.80">
    <property type="entry name" value="Glycosidases"/>
    <property type="match status" value="1"/>
</dbReference>
<dbReference type="EMBL" id="JABAIL010000007">
    <property type="protein sequence ID" value="NLR93630.1"/>
    <property type="molecule type" value="Genomic_DNA"/>
</dbReference>
<keyword evidence="1" id="KW-0732">Signal</keyword>
<proteinExistence type="predicted"/>
<evidence type="ECO:0000313" key="3">
    <source>
        <dbReference type="Proteomes" id="UP000585050"/>
    </source>
</evidence>
<keyword evidence="3" id="KW-1185">Reference proteome</keyword>
<comment type="caution">
    <text evidence="2">The sequence shown here is derived from an EMBL/GenBank/DDBJ whole genome shotgun (WGS) entry which is preliminary data.</text>
</comment>
<dbReference type="Proteomes" id="UP000585050">
    <property type="component" value="Unassembled WGS sequence"/>
</dbReference>
<dbReference type="AlphaFoldDB" id="A0A7X8SNS6"/>
<organism evidence="2 3">
    <name type="scientific">Flammeovirga agarivorans</name>
    <dbReference type="NCBI Taxonomy" id="2726742"/>
    <lineage>
        <taxon>Bacteria</taxon>
        <taxon>Pseudomonadati</taxon>
        <taxon>Bacteroidota</taxon>
        <taxon>Cytophagia</taxon>
        <taxon>Cytophagales</taxon>
        <taxon>Flammeovirgaceae</taxon>
        <taxon>Flammeovirga</taxon>
    </lineage>
</organism>